<organism evidence="3 4">
    <name type="scientific">Corynebacterium humireducens NBRC 106098 = DSM 45392</name>
    <dbReference type="NCBI Taxonomy" id="1223515"/>
    <lineage>
        <taxon>Bacteria</taxon>
        <taxon>Bacillati</taxon>
        <taxon>Actinomycetota</taxon>
        <taxon>Actinomycetes</taxon>
        <taxon>Mycobacteriales</taxon>
        <taxon>Corynebacteriaceae</taxon>
        <taxon>Corynebacterium</taxon>
    </lineage>
</organism>
<dbReference type="RefSeq" id="WP_052437757.1">
    <property type="nucleotide sequence ID" value="NZ_BCSU01000007.1"/>
</dbReference>
<dbReference type="Proteomes" id="UP000031524">
    <property type="component" value="Chromosome"/>
</dbReference>
<dbReference type="InterPro" id="IPR003615">
    <property type="entry name" value="HNH_nuc"/>
</dbReference>
<dbReference type="GO" id="GO:0008270">
    <property type="term" value="F:zinc ion binding"/>
    <property type="evidence" value="ECO:0007669"/>
    <property type="project" value="InterPro"/>
</dbReference>
<dbReference type="HOGENOM" id="CLU_051470_0_0_11"/>
<dbReference type="SMART" id="SM00507">
    <property type="entry name" value="HNHc"/>
    <property type="match status" value="1"/>
</dbReference>
<gene>
    <name evidence="3" type="ORF">B842_04800</name>
</gene>
<dbReference type="InterPro" id="IPR002711">
    <property type="entry name" value="HNH"/>
</dbReference>
<dbReference type="OrthoDB" id="4419908at2"/>
<feature type="compositionally biased region" description="Basic residues" evidence="1">
    <location>
        <begin position="358"/>
        <end position="367"/>
    </location>
</feature>
<reference evidence="3 4" key="1">
    <citation type="submission" date="2013-04" db="EMBL/GenBank/DDBJ databases">
        <title>Complete genome sequence of Corynebacterium humireducens DSM 45392(T), isolated from a wastewater-fed microbial fuel cell.</title>
        <authorList>
            <person name="Ruckert C."/>
            <person name="Albersmeier A."/>
            <person name="Kalinowski J."/>
        </authorList>
    </citation>
    <scope>NUCLEOTIDE SEQUENCE [LARGE SCALE GENOMIC DNA]</scope>
    <source>
        <strain evidence="4">MFC-5</strain>
    </source>
</reference>
<sequence length="374" mass="40855">MDITAALEALRAVRVLEAIASGDLTTRQLDMLGYRDAGSWTRLADVYFGPTRHRRLQEAARRAGADLSLDALRVVERHTRKLLPGAAVTPWELRVELCALRGTVAEIDRQAAARVRELNRAVDDAETKAYGRRSVKGGKNTDALGLRTITMTGPERHITALLAHLRPTAEKLRRADPRLSHEQALFDAVFATGTGPAGPVPPVPLVVATVPDGVRLLRREGDDTLFGLSDGTTMTGTALVEQIMADHHYVGLYDPVEGPVDLYRSRRTASTKQRILLAGESLLCEGPECTTPADECEVHHLTAWSQGGDTNVKNLTMVCRVHNARNDDDPHAPPRNGRLERRPGGVVFLPPDGGPPRTNRHPLRRLSARGLLNA</sequence>
<dbReference type="GO" id="GO:0004519">
    <property type="term" value="F:endonuclease activity"/>
    <property type="evidence" value="ECO:0007669"/>
    <property type="project" value="InterPro"/>
</dbReference>
<accession>A0A0B5D2A8</accession>
<dbReference type="Pfam" id="PF01844">
    <property type="entry name" value="HNH"/>
    <property type="match status" value="1"/>
</dbReference>
<proteinExistence type="predicted"/>
<evidence type="ECO:0000259" key="2">
    <source>
        <dbReference type="SMART" id="SM00507"/>
    </source>
</evidence>
<dbReference type="Gene3D" id="1.10.30.50">
    <property type="match status" value="1"/>
</dbReference>
<evidence type="ECO:0000313" key="4">
    <source>
        <dbReference type="Proteomes" id="UP000031524"/>
    </source>
</evidence>
<dbReference type="AlphaFoldDB" id="A0A0B5D2A8"/>
<name>A0A0B5D2A8_9CORY</name>
<feature type="domain" description="HNH nuclease" evidence="2">
    <location>
        <begin position="272"/>
        <end position="324"/>
    </location>
</feature>
<feature type="compositionally biased region" description="Basic and acidic residues" evidence="1">
    <location>
        <begin position="324"/>
        <end position="343"/>
    </location>
</feature>
<dbReference type="EMBL" id="CP005286">
    <property type="protein sequence ID" value="AJE32811.1"/>
    <property type="molecule type" value="Genomic_DNA"/>
</dbReference>
<feature type="region of interest" description="Disordered" evidence="1">
    <location>
        <begin position="324"/>
        <end position="374"/>
    </location>
</feature>
<dbReference type="STRING" id="1223515.B842_04800"/>
<dbReference type="KEGG" id="chm:B842_04800"/>
<dbReference type="GO" id="GO:0003676">
    <property type="term" value="F:nucleic acid binding"/>
    <property type="evidence" value="ECO:0007669"/>
    <property type="project" value="InterPro"/>
</dbReference>
<dbReference type="CDD" id="cd00085">
    <property type="entry name" value="HNHc"/>
    <property type="match status" value="1"/>
</dbReference>
<protein>
    <recommendedName>
        <fullName evidence="2">HNH nuclease domain-containing protein</fullName>
    </recommendedName>
</protein>
<keyword evidence="4" id="KW-1185">Reference proteome</keyword>
<evidence type="ECO:0000256" key="1">
    <source>
        <dbReference type="SAM" id="MobiDB-lite"/>
    </source>
</evidence>
<evidence type="ECO:0000313" key="3">
    <source>
        <dbReference type="EMBL" id="AJE32811.1"/>
    </source>
</evidence>